<sequence length="57" mass="6188">MADMVVVTEVVVMAAGTQVLQVGLEVREELMAAVMGLVRAATVAVVAAMAFQRRRWR</sequence>
<evidence type="ECO:0000313" key="3">
    <source>
        <dbReference type="Proteomes" id="UP001285441"/>
    </source>
</evidence>
<evidence type="ECO:0000256" key="1">
    <source>
        <dbReference type="SAM" id="Phobius"/>
    </source>
</evidence>
<accession>A0AAE0NQU7</accession>
<proteinExistence type="predicted"/>
<evidence type="ECO:0000313" key="2">
    <source>
        <dbReference type="EMBL" id="KAK3386043.1"/>
    </source>
</evidence>
<keyword evidence="1" id="KW-0812">Transmembrane</keyword>
<protein>
    <submittedName>
        <fullName evidence="2">Uncharacterized protein</fullName>
    </submittedName>
</protein>
<comment type="caution">
    <text evidence="2">The sequence shown here is derived from an EMBL/GenBank/DDBJ whole genome shotgun (WGS) entry which is preliminary data.</text>
</comment>
<dbReference type="AlphaFoldDB" id="A0AAE0NQU7"/>
<reference evidence="2" key="2">
    <citation type="submission" date="2023-06" db="EMBL/GenBank/DDBJ databases">
        <authorList>
            <consortium name="Lawrence Berkeley National Laboratory"/>
            <person name="Haridas S."/>
            <person name="Hensen N."/>
            <person name="Bonometti L."/>
            <person name="Westerberg I."/>
            <person name="Brannstrom I.O."/>
            <person name="Guillou S."/>
            <person name="Cros-Aarteil S."/>
            <person name="Calhoun S."/>
            <person name="Kuo A."/>
            <person name="Mondo S."/>
            <person name="Pangilinan J."/>
            <person name="Riley R."/>
            <person name="LaButti K."/>
            <person name="Andreopoulos B."/>
            <person name="Lipzen A."/>
            <person name="Chen C."/>
            <person name="Yanf M."/>
            <person name="Daum C."/>
            <person name="Ng V."/>
            <person name="Clum A."/>
            <person name="Steindorff A."/>
            <person name="Ohm R."/>
            <person name="Martin F."/>
            <person name="Silar P."/>
            <person name="Natvig D."/>
            <person name="Lalanne C."/>
            <person name="Gautier V."/>
            <person name="Ament-velasquez S.L."/>
            <person name="Kruys A."/>
            <person name="Hutchinson M.I."/>
            <person name="Powell A.J."/>
            <person name="Barry K."/>
            <person name="Miller A.N."/>
            <person name="Grigoriev I.V."/>
            <person name="Debuchy R."/>
            <person name="Gladieux P."/>
            <person name="Thoren M.H."/>
            <person name="Johannesson H."/>
        </authorList>
    </citation>
    <scope>NUCLEOTIDE SEQUENCE</scope>
    <source>
        <strain evidence="2">CBS 232.78</strain>
    </source>
</reference>
<feature type="transmembrane region" description="Helical" evidence="1">
    <location>
        <begin position="30"/>
        <end position="51"/>
    </location>
</feature>
<gene>
    <name evidence="2" type="ORF">B0H63DRAFT_474076</name>
</gene>
<keyword evidence="1" id="KW-1133">Transmembrane helix</keyword>
<keyword evidence="3" id="KW-1185">Reference proteome</keyword>
<dbReference type="EMBL" id="JAULSW010000004">
    <property type="protein sequence ID" value="KAK3386043.1"/>
    <property type="molecule type" value="Genomic_DNA"/>
</dbReference>
<dbReference type="Proteomes" id="UP001285441">
    <property type="component" value="Unassembled WGS sequence"/>
</dbReference>
<name>A0AAE0NQU7_9PEZI</name>
<reference evidence="2" key="1">
    <citation type="journal article" date="2023" name="Mol. Phylogenet. Evol.">
        <title>Genome-scale phylogeny and comparative genomics of the fungal order Sordariales.</title>
        <authorList>
            <person name="Hensen N."/>
            <person name="Bonometti L."/>
            <person name="Westerberg I."/>
            <person name="Brannstrom I.O."/>
            <person name="Guillou S."/>
            <person name="Cros-Aarteil S."/>
            <person name="Calhoun S."/>
            <person name="Haridas S."/>
            <person name="Kuo A."/>
            <person name="Mondo S."/>
            <person name="Pangilinan J."/>
            <person name="Riley R."/>
            <person name="LaButti K."/>
            <person name="Andreopoulos B."/>
            <person name="Lipzen A."/>
            <person name="Chen C."/>
            <person name="Yan M."/>
            <person name="Daum C."/>
            <person name="Ng V."/>
            <person name="Clum A."/>
            <person name="Steindorff A."/>
            <person name="Ohm R.A."/>
            <person name="Martin F."/>
            <person name="Silar P."/>
            <person name="Natvig D.O."/>
            <person name="Lalanne C."/>
            <person name="Gautier V."/>
            <person name="Ament-Velasquez S.L."/>
            <person name="Kruys A."/>
            <person name="Hutchinson M.I."/>
            <person name="Powell A.J."/>
            <person name="Barry K."/>
            <person name="Miller A.N."/>
            <person name="Grigoriev I.V."/>
            <person name="Debuchy R."/>
            <person name="Gladieux P."/>
            <person name="Hiltunen Thoren M."/>
            <person name="Johannesson H."/>
        </authorList>
    </citation>
    <scope>NUCLEOTIDE SEQUENCE</scope>
    <source>
        <strain evidence="2">CBS 232.78</strain>
    </source>
</reference>
<organism evidence="2 3">
    <name type="scientific">Podospora didyma</name>
    <dbReference type="NCBI Taxonomy" id="330526"/>
    <lineage>
        <taxon>Eukaryota</taxon>
        <taxon>Fungi</taxon>
        <taxon>Dikarya</taxon>
        <taxon>Ascomycota</taxon>
        <taxon>Pezizomycotina</taxon>
        <taxon>Sordariomycetes</taxon>
        <taxon>Sordariomycetidae</taxon>
        <taxon>Sordariales</taxon>
        <taxon>Podosporaceae</taxon>
        <taxon>Podospora</taxon>
    </lineage>
</organism>
<keyword evidence="1" id="KW-0472">Membrane</keyword>